<gene>
    <name evidence="2" type="ORF">H7U12_15660</name>
</gene>
<feature type="coiled-coil region" evidence="1">
    <location>
        <begin position="38"/>
        <end position="86"/>
    </location>
</feature>
<dbReference type="EMBL" id="JACOAF010000037">
    <property type="protein sequence ID" value="MBC3541130.1"/>
    <property type="molecule type" value="Genomic_DNA"/>
</dbReference>
<comment type="caution">
    <text evidence="2">The sequence shown here is derived from an EMBL/GenBank/DDBJ whole genome shotgun (WGS) entry which is preliminary data.</text>
</comment>
<evidence type="ECO:0000313" key="3">
    <source>
        <dbReference type="Proteomes" id="UP000659698"/>
    </source>
</evidence>
<sequence length="92" mass="10221">MKLFSYTKLTTPVLLFVLTLMVSCSVLTGGGYSSDPLVAEQQRRVESLKAEVKQAEQETEAAEEREKAAKSRLKAAQDELKVFQTEAKRRGA</sequence>
<dbReference type="RefSeq" id="WP_186639696.1">
    <property type="nucleotide sequence ID" value="NZ_JACOAF010000037.1"/>
</dbReference>
<evidence type="ECO:0000256" key="1">
    <source>
        <dbReference type="SAM" id="Coils"/>
    </source>
</evidence>
<evidence type="ECO:0000313" key="2">
    <source>
        <dbReference type="EMBL" id="MBC3541130.1"/>
    </source>
</evidence>
<dbReference type="Proteomes" id="UP000659698">
    <property type="component" value="Unassembled WGS sequence"/>
</dbReference>
<reference evidence="2 3" key="1">
    <citation type="journal article" date="2019" name="Int. J. Syst. Evol. Microbiol.">
        <title>Rufibacter sediminis sp. nov., isolated from freshwater lake sediment.</title>
        <authorList>
            <person name="Qu J.H."/>
            <person name="Zhang L.J."/>
            <person name="Fu Y.H."/>
            <person name="Li H.F."/>
        </authorList>
    </citation>
    <scope>NUCLEOTIDE SEQUENCE [LARGE SCALE GENOMIC DNA]</scope>
    <source>
        <strain evidence="2 3">H-1</strain>
    </source>
</reference>
<proteinExistence type="predicted"/>
<keyword evidence="3" id="KW-1185">Reference proteome</keyword>
<keyword evidence="1" id="KW-0175">Coiled coil</keyword>
<accession>A0ABR6VVA1</accession>
<organism evidence="2 3">
    <name type="scientific">Rufibacter sediminis</name>
    <dbReference type="NCBI Taxonomy" id="2762756"/>
    <lineage>
        <taxon>Bacteria</taxon>
        <taxon>Pseudomonadati</taxon>
        <taxon>Bacteroidota</taxon>
        <taxon>Cytophagia</taxon>
        <taxon>Cytophagales</taxon>
        <taxon>Hymenobacteraceae</taxon>
        <taxon>Rufibacter</taxon>
    </lineage>
</organism>
<name>A0ABR6VVA1_9BACT</name>
<protein>
    <submittedName>
        <fullName evidence="2">Uncharacterized protein</fullName>
    </submittedName>
</protein>
<dbReference type="PROSITE" id="PS51257">
    <property type="entry name" value="PROKAR_LIPOPROTEIN"/>
    <property type="match status" value="1"/>
</dbReference>